<keyword evidence="3" id="KW-1185">Reference proteome</keyword>
<dbReference type="PANTHER" id="PTHR46696">
    <property type="entry name" value="P450, PUTATIVE (EUROFUNG)-RELATED"/>
    <property type="match status" value="1"/>
</dbReference>
<dbReference type="InterPro" id="IPR036396">
    <property type="entry name" value="Cyt_P450_sf"/>
</dbReference>
<dbReference type="AlphaFoldDB" id="A0A2T1A2L0"/>
<comment type="similarity">
    <text evidence="1">Belongs to the cytochrome P450 family.</text>
</comment>
<dbReference type="SUPFAM" id="SSF48264">
    <property type="entry name" value="Cytochrome P450"/>
    <property type="match status" value="1"/>
</dbReference>
<evidence type="ECO:0000256" key="1">
    <source>
        <dbReference type="ARBA" id="ARBA00010617"/>
    </source>
</evidence>
<protein>
    <submittedName>
        <fullName evidence="2">Cytochrome P450</fullName>
    </submittedName>
</protein>
<dbReference type="GO" id="GO:0020037">
    <property type="term" value="F:heme binding"/>
    <property type="evidence" value="ECO:0007669"/>
    <property type="project" value="InterPro"/>
</dbReference>
<dbReference type="GO" id="GO:0005506">
    <property type="term" value="F:iron ion binding"/>
    <property type="evidence" value="ECO:0007669"/>
    <property type="project" value="InterPro"/>
</dbReference>
<organism evidence="2 3">
    <name type="scientific">Antricoccus suffuscus</name>
    <dbReference type="NCBI Taxonomy" id="1629062"/>
    <lineage>
        <taxon>Bacteria</taxon>
        <taxon>Bacillati</taxon>
        <taxon>Actinomycetota</taxon>
        <taxon>Actinomycetes</taxon>
        <taxon>Geodermatophilales</taxon>
        <taxon>Antricoccaceae</taxon>
        <taxon>Antricoccus</taxon>
    </lineage>
</organism>
<proteinExistence type="inferred from homology"/>
<sequence>MPIDLEALTNDPHPVLRACRESSPVLWVDELDGWLVTGYDEAVQVLKDSGTFTVQDARFSTARLTGESMLTVDGAAHSRHRGAFAAPYRPAAIRQRLTEATRRIADGLVVARADRASIEVLSELAQPLAIAVLAETLGLPRTSAAEVVEWHHLLAAAFEADAAGRPAAVPTRALDELRSRVLETVRRTEASPLLDAATSGADPLTVEETVGNLAIMMIGGVETVEGMIAHAVQYLWRRGADPLAESPDALDERAVDRAIEESLRIEPAAARLDRYATTDIQIGAAQIRRGDLVMVSVSGANRDPRQFADPDTFNPDRANLTRQLGFALGPHYCLGVHLARLEAREAIFALRRHLPEAHLDVRRSETPVGLIFRKPRRLTLAVR</sequence>
<evidence type="ECO:0000313" key="2">
    <source>
        <dbReference type="EMBL" id="PRZ42835.1"/>
    </source>
</evidence>
<dbReference type="PRINTS" id="PR00359">
    <property type="entry name" value="BP450"/>
</dbReference>
<evidence type="ECO:0000313" key="3">
    <source>
        <dbReference type="Proteomes" id="UP000237752"/>
    </source>
</evidence>
<dbReference type="Gene3D" id="1.10.630.10">
    <property type="entry name" value="Cytochrome P450"/>
    <property type="match status" value="1"/>
</dbReference>
<dbReference type="Pfam" id="PF00067">
    <property type="entry name" value="p450"/>
    <property type="match status" value="1"/>
</dbReference>
<dbReference type="GO" id="GO:0004497">
    <property type="term" value="F:monooxygenase activity"/>
    <property type="evidence" value="ECO:0007669"/>
    <property type="project" value="InterPro"/>
</dbReference>
<dbReference type="Proteomes" id="UP000237752">
    <property type="component" value="Unassembled WGS sequence"/>
</dbReference>
<dbReference type="PANTHER" id="PTHR46696:SF6">
    <property type="entry name" value="P450, PUTATIVE (EUROFUNG)-RELATED"/>
    <property type="match status" value="1"/>
</dbReference>
<reference evidence="2 3" key="1">
    <citation type="submission" date="2018-03" db="EMBL/GenBank/DDBJ databases">
        <title>Genomic Encyclopedia of Archaeal and Bacterial Type Strains, Phase II (KMG-II): from individual species to whole genera.</title>
        <authorList>
            <person name="Goeker M."/>
        </authorList>
    </citation>
    <scope>NUCLEOTIDE SEQUENCE [LARGE SCALE GENOMIC DNA]</scope>
    <source>
        <strain evidence="2 3">DSM 100065</strain>
    </source>
</reference>
<dbReference type="OrthoDB" id="3453696at2"/>
<comment type="caution">
    <text evidence="2">The sequence shown here is derived from an EMBL/GenBank/DDBJ whole genome shotgun (WGS) entry which is preliminary data.</text>
</comment>
<dbReference type="InterPro" id="IPR002397">
    <property type="entry name" value="Cyt_P450_B"/>
</dbReference>
<accession>A0A2T1A2L0</accession>
<dbReference type="RefSeq" id="WP_106348366.1">
    <property type="nucleotide sequence ID" value="NZ_PVUE01000004.1"/>
</dbReference>
<gene>
    <name evidence="2" type="ORF">CLV47_104183</name>
</gene>
<dbReference type="EMBL" id="PVUE01000004">
    <property type="protein sequence ID" value="PRZ42835.1"/>
    <property type="molecule type" value="Genomic_DNA"/>
</dbReference>
<dbReference type="GO" id="GO:0016705">
    <property type="term" value="F:oxidoreductase activity, acting on paired donors, with incorporation or reduction of molecular oxygen"/>
    <property type="evidence" value="ECO:0007669"/>
    <property type="project" value="InterPro"/>
</dbReference>
<dbReference type="InterPro" id="IPR001128">
    <property type="entry name" value="Cyt_P450"/>
</dbReference>
<name>A0A2T1A2L0_9ACTN</name>